<keyword evidence="5" id="KW-1185">Reference proteome</keyword>
<proteinExistence type="inferred from homology"/>
<dbReference type="Proteomes" id="UP001251870">
    <property type="component" value="Unassembled WGS sequence"/>
</dbReference>
<evidence type="ECO:0000313" key="5">
    <source>
        <dbReference type="Proteomes" id="UP001251870"/>
    </source>
</evidence>
<dbReference type="PANTHER" id="PTHR11092">
    <property type="entry name" value="SUGAR NUCLEOTIDE EPIMERASE RELATED"/>
    <property type="match status" value="1"/>
</dbReference>
<dbReference type="SUPFAM" id="SSF55961">
    <property type="entry name" value="Bet v1-like"/>
    <property type="match status" value="1"/>
</dbReference>
<dbReference type="CDD" id="cd07820">
    <property type="entry name" value="SRPBCC_3"/>
    <property type="match status" value="1"/>
</dbReference>
<sequence length="503" mass="54582">MPTFHYETRLPFARQDVFTWYTRPGALTRLHPPFAGAVLEAPDDGIGVGASSTIGINPPGIMGTALAAAVGFADGMLPVRLRPWVRWVSAHTEYEPDRRFTDEMISGAASSWRHERVFEDTDDGGTVISETVDYRLPATSRLPGAVHEAVSRRFESELRRLFIHRQRQMAEDLAFHHDHGPLASQQQNQPGMIVAVTGATGMIGEQVCALLGGAGAEVRRLTRSAPVAADQIRWDPENGELDPEALREVDAVVHLAGHPLAARFTESHKQNVLDSRVRGTRLIAETLAALEREDHRGRALISGSAVGYYGATPQHRPAEVPELLTEDVAVGEDFLARVCREWEAATAPAEDAGVRVAMIRTGIVQSPSGGVLQQMLPLFAVGAGGPLGRDQWQPWISLDDIAGLIVHMVLDSGVSGPVNGVAPQPVRAREYAKTLGRVMRRPAVLPVPSFGPQLLLGAEGAEALAEADQRVSAARAESLGYRFRHPDLTTALRHVLGRDGRRR</sequence>
<dbReference type="InterPro" id="IPR036291">
    <property type="entry name" value="NAD(P)-bd_dom_sf"/>
</dbReference>
<feature type="domain" description="NAD-dependent epimerase/dehydratase" evidence="2">
    <location>
        <begin position="194"/>
        <end position="411"/>
    </location>
</feature>
<comment type="caution">
    <text evidence="4">The sequence shown here is derived from an EMBL/GenBank/DDBJ whole genome shotgun (WGS) entry which is preliminary data.</text>
</comment>
<evidence type="ECO:0000313" key="4">
    <source>
        <dbReference type="EMBL" id="MDR8017986.1"/>
    </source>
</evidence>
<dbReference type="Gene3D" id="3.30.530.20">
    <property type="match status" value="1"/>
</dbReference>
<dbReference type="Pfam" id="PF01370">
    <property type="entry name" value="Epimerase"/>
    <property type="match status" value="1"/>
</dbReference>
<dbReference type="PANTHER" id="PTHR11092:SF0">
    <property type="entry name" value="EPIMERASE FAMILY PROTEIN SDR39U1"/>
    <property type="match status" value="1"/>
</dbReference>
<dbReference type="EMBL" id="JAVKGR010000001">
    <property type="protein sequence ID" value="MDR8017986.1"/>
    <property type="molecule type" value="Genomic_DNA"/>
</dbReference>
<evidence type="ECO:0000259" key="3">
    <source>
        <dbReference type="Pfam" id="PF08338"/>
    </source>
</evidence>
<reference evidence="4 5" key="1">
    <citation type="submission" date="2023-09" db="EMBL/GenBank/DDBJ databases">
        <title>Description of three actinobacteria isolated from air of manufacturing shop in a pharmaceutical factory.</title>
        <authorList>
            <person name="Zhang D.-F."/>
        </authorList>
    </citation>
    <scope>NUCLEOTIDE SEQUENCE [LARGE SCALE GENOMIC DNA]</scope>
    <source>
        <strain evidence="4 5">LY-0111</strain>
    </source>
</reference>
<feature type="domain" description="DUF1731" evidence="3">
    <location>
        <begin position="447"/>
        <end position="495"/>
    </location>
</feature>
<evidence type="ECO:0000256" key="1">
    <source>
        <dbReference type="ARBA" id="ARBA00009353"/>
    </source>
</evidence>
<gene>
    <name evidence="4" type="ORF">RIL96_00195</name>
</gene>
<protein>
    <submittedName>
        <fullName evidence="4">TIGR01777 family oxidoreductase</fullName>
    </submittedName>
</protein>
<dbReference type="SUPFAM" id="SSF51735">
    <property type="entry name" value="NAD(P)-binding Rossmann-fold domains"/>
    <property type="match status" value="1"/>
</dbReference>
<accession>A0ABU2DNC2</accession>
<dbReference type="InterPro" id="IPR001509">
    <property type="entry name" value="Epimerase_deHydtase"/>
</dbReference>
<name>A0ABU2DNC2_9MICC</name>
<evidence type="ECO:0000259" key="2">
    <source>
        <dbReference type="Pfam" id="PF01370"/>
    </source>
</evidence>
<organism evidence="4 5">
    <name type="scientific">Nesterenkonia aerolata</name>
    <dbReference type="NCBI Taxonomy" id="3074079"/>
    <lineage>
        <taxon>Bacteria</taxon>
        <taxon>Bacillati</taxon>
        <taxon>Actinomycetota</taxon>
        <taxon>Actinomycetes</taxon>
        <taxon>Micrococcales</taxon>
        <taxon>Micrococcaceae</taxon>
        <taxon>Nesterenkonia</taxon>
    </lineage>
</organism>
<comment type="similarity">
    <text evidence="1">Belongs to the NAD(P)-dependent epimerase/dehydratase family. SDR39U1 subfamily.</text>
</comment>
<dbReference type="RefSeq" id="WP_310546981.1">
    <property type="nucleotide sequence ID" value="NZ_JAVKGR010000001.1"/>
</dbReference>
<dbReference type="Pfam" id="PF08338">
    <property type="entry name" value="DUF1731"/>
    <property type="match status" value="1"/>
</dbReference>
<dbReference type="InterPro" id="IPR010099">
    <property type="entry name" value="SDR39U1"/>
</dbReference>
<dbReference type="Gene3D" id="3.40.50.720">
    <property type="entry name" value="NAD(P)-binding Rossmann-like Domain"/>
    <property type="match status" value="1"/>
</dbReference>
<dbReference type="InterPro" id="IPR013549">
    <property type="entry name" value="DUF1731"/>
</dbReference>
<dbReference type="InterPro" id="IPR023393">
    <property type="entry name" value="START-like_dom_sf"/>
</dbReference>
<dbReference type="NCBIfam" id="TIGR01777">
    <property type="entry name" value="yfcH"/>
    <property type="match status" value="1"/>
</dbReference>